<dbReference type="InterPro" id="IPR025358">
    <property type="entry name" value="DUF4262"/>
</dbReference>
<dbReference type="OrthoDB" id="511192at2"/>
<comment type="caution">
    <text evidence="1">The sequence shown here is derived from an EMBL/GenBank/DDBJ whole genome shotgun (WGS) entry which is preliminary data.</text>
</comment>
<evidence type="ECO:0000313" key="2">
    <source>
        <dbReference type="Proteomes" id="UP000185596"/>
    </source>
</evidence>
<dbReference type="Pfam" id="PF14081">
    <property type="entry name" value="DUF4262"/>
    <property type="match status" value="1"/>
</dbReference>
<proteinExistence type="predicted"/>
<dbReference type="RefSeq" id="WP_075126958.1">
    <property type="nucleotide sequence ID" value="NZ_MSIE01000032.1"/>
</dbReference>
<dbReference type="Proteomes" id="UP000185596">
    <property type="component" value="Unassembled WGS sequence"/>
</dbReference>
<evidence type="ECO:0000313" key="1">
    <source>
        <dbReference type="EMBL" id="OLF16157.1"/>
    </source>
</evidence>
<gene>
    <name evidence="1" type="ORF">BU204_18595</name>
</gene>
<dbReference type="STRING" id="1912961.BU204_18595"/>
<reference evidence="1 2" key="1">
    <citation type="submission" date="2016-12" db="EMBL/GenBank/DDBJ databases">
        <title>The draft genome sequence of Actinophytocola sp. 11-183.</title>
        <authorList>
            <person name="Wang W."/>
            <person name="Yuan L."/>
        </authorList>
    </citation>
    <scope>NUCLEOTIDE SEQUENCE [LARGE SCALE GENOMIC DNA]</scope>
    <source>
        <strain evidence="1 2">11-183</strain>
    </source>
</reference>
<keyword evidence="2" id="KW-1185">Reference proteome</keyword>
<name>A0A1Q8CP75_9PSEU</name>
<organism evidence="1 2">
    <name type="scientific">Actinophytocola xanthii</name>
    <dbReference type="NCBI Taxonomy" id="1912961"/>
    <lineage>
        <taxon>Bacteria</taxon>
        <taxon>Bacillati</taxon>
        <taxon>Actinomycetota</taxon>
        <taxon>Actinomycetes</taxon>
        <taxon>Pseudonocardiales</taxon>
        <taxon>Pseudonocardiaceae</taxon>
    </lineage>
</organism>
<protein>
    <recommendedName>
        <fullName evidence="3">DUF4262 domain-containing protein</fullName>
    </recommendedName>
</protein>
<dbReference type="AlphaFoldDB" id="A0A1Q8CP75"/>
<sequence length="274" mass="30669">MDSCRCWLCRGEAGRGTLDARELNMLFHVQEQGWSVVVVAEEQELPGWAYSVGMWHSLRGPEVCMFGLRARDMHTWINAVGHQVRAGQPLRAGEDRLGVLDGFPVAVRPVHRDWHDELLTLAGEFYGGFVPAVQLIWPDRHGRFPWDPGAGERCRTHQPRLWLPRDDHPPSPWTRLAELVDSPFPDVRGDELVLGSTGVISGAAPVVGIVHTAEGRWEFHERRTGTGPDAGTGMVHLRHLIAGHPYLRDFADLPRGHAAWREPDGNWSRGPHNG</sequence>
<dbReference type="EMBL" id="MSIE01000032">
    <property type="protein sequence ID" value="OLF16157.1"/>
    <property type="molecule type" value="Genomic_DNA"/>
</dbReference>
<accession>A0A1Q8CP75</accession>
<evidence type="ECO:0008006" key="3">
    <source>
        <dbReference type="Google" id="ProtNLM"/>
    </source>
</evidence>